<evidence type="ECO:0000313" key="3">
    <source>
        <dbReference type="EMBL" id="ADP80135.1"/>
    </source>
</evidence>
<evidence type="ECO:0000256" key="1">
    <source>
        <dbReference type="SAM" id="Phobius"/>
    </source>
</evidence>
<keyword evidence="4" id="KW-1185">Reference proteome</keyword>
<evidence type="ECO:0000313" key="4">
    <source>
        <dbReference type="Proteomes" id="UP000002484"/>
    </source>
</evidence>
<proteinExistence type="predicted"/>
<dbReference type="eggNOG" id="ENOG5032RDI">
    <property type="taxonomic scope" value="Bacteria"/>
</dbReference>
<accession>E3IWF2</accession>
<evidence type="ECO:0000259" key="2">
    <source>
        <dbReference type="Pfam" id="PF21806"/>
    </source>
</evidence>
<name>E3IWF2_PSEI1</name>
<dbReference type="Pfam" id="PF21806">
    <property type="entry name" value="DUF6879"/>
    <property type="match status" value="1"/>
</dbReference>
<dbReference type="Proteomes" id="UP000002484">
    <property type="component" value="Chromosome"/>
</dbReference>
<dbReference type="HOGENOM" id="CLU_072321_0_0_11"/>
<organism evidence="3 4">
    <name type="scientific">Pseudofrankia inefficax (strain DSM 45817 / CECT 9037 / DDB 130130 / EuI1c)</name>
    <name type="common">Frankia inefficax</name>
    <dbReference type="NCBI Taxonomy" id="298654"/>
    <lineage>
        <taxon>Bacteria</taxon>
        <taxon>Bacillati</taxon>
        <taxon>Actinomycetota</taxon>
        <taxon>Actinomycetes</taxon>
        <taxon>Frankiales</taxon>
        <taxon>Frankiaceae</taxon>
        <taxon>Pseudofrankia</taxon>
    </lineage>
</organism>
<dbReference type="STRING" id="298654.FraEuI1c_2085"/>
<gene>
    <name evidence="3" type="ordered locus">FraEuI1c_2085</name>
</gene>
<feature type="transmembrane region" description="Helical" evidence="1">
    <location>
        <begin position="16"/>
        <end position="36"/>
    </location>
</feature>
<sequence length="327" mass="36659">MSSEGSPPRFTAVQSVVRRVIVAAATGFVAFLITNLTDQPLIWQLTLSAFLGGVALVVQFLIDFEQRIEGVERGLREHGDRMTALIERRMTGVSQVVDLFERTSNREELIEFFRNAVQIGPEARLRYDFAHGEIRRMSRLLKELGNGHVSYPAEENEWLLSLTRAARDTIDATSLPSVDAGTQGYEDGFWESEPGLRYLESQQDAVGRGVRIRRIFVLNRAITSDDPSLRAVCRQHTAVGVEVRILPSDLLPSVPPSTVTDFILFDNEVCYQVATISRMDPRGDGRPTIVGTQLVLRDDMVAEHRHHFEQFWDAAQTVPDPDAQPTA</sequence>
<dbReference type="InterPro" id="IPR049244">
    <property type="entry name" value="DUF6879"/>
</dbReference>
<reference evidence="3 4" key="1">
    <citation type="submission" date="2010-10" db="EMBL/GenBank/DDBJ databases">
        <title>Complete sequence of Frankia sp. EuI1c.</title>
        <authorList>
            <consortium name="US DOE Joint Genome Institute"/>
            <person name="Lucas S."/>
            <person name="Copeland A."/>
            <person name="Lapidus A."/>
            <person name="Cheng J.-F."/>
            <person name="Bruce D."/>
            <person name="Goodwin L."/>
            <person name="Pitluck S."/>
            <person name="Chertkov O."/>
            <person name="Detter J.C."/>
            <person name="Han C."/>
            <person name="Tapia R."/>
            <person name="Land M."/>
            <person name="Hauser L."/>
            <person name="Jeffries C."/>
            <person name="Kyrpides N."/>
            <person name="Ivanova N."/>
            <person name="Mikhailova N."/>
            <person name="Beauchemin N."/>
            <person name="Sen A."/>
            <person name="Sur S.A."/>
            <person name="Gtari M."/>
            <person name="Wall L."/>
            <person name="Tisa L."/>
            <person name="Woyke T."/>
        </authorList>
    </citation>
    <scope>NUCLEOTIDE SEQUENCE [LARGE SCALE GENOMIC DNA]</scope>
    <source>
        <strain evidence="4">DSM 45817 / CECT 9037 / EuI1c</strain>
    </source>
</reference>
<keyword evidence="1" id="KW-1133">Transmembrane helix</keyword>
<dbReference type="EMBL" id="CP002299">
    <property type="protein sequence ID" value="ADP80135.1"/>
    <property type="molecule type" value="Genomic_DNA"/>
</dbReference>
<feature type="transmembrane region" description="Helical" evidence="1">
    <location>
        <begin position="42"/>
        <end position="62"/>
    </location>
</feature>
<protein>
    <recommendedName>
        <fullName evidence="2">DUF6879 domain-containing protein</fullName>
    </recommendedName>
</protein>
<dbReference type="InParanoid" id="E3IWF2"/>
<dbReference type="AlphaFoldDB" id="E3IWF2"/>
<keyword evidence="1" id="KW-0472">Membrane</keyword>
<feature type="domain" description="DUF6879" evidence="2">
    <location>
        <begin position="198"/>
        <end position="316"/>
    </location>
</feature>
<keyword evidence="1" id="KW-0812">Transmembrane</keyword>
<dbReference type="KEGG" id="fri:FraEuI1c_2085"/>